<dbReference type="Pfam" id="PF00106">
    <property type="entry name" value="adh_short"/>
    <property type="match status" value="1"/>
</dbReference>
<comment type="similarity">
    <text evidence="1">Belongs to the short-chain dehydrogenases/reductases (SDR) family.</text>
</comment>
<dbReference type="PANTHER" id="PTHR24320">
    <property type="entry name" value="RETINOL DEHYDROGENASE"/>
    <property type="match status" value="1"/>
</dbReference>
<dbReference type="InterPro" id="IPR020904">
    <property type="entry name" value="Sc_DH/Rdtase_CS"/>
</dbReference>
<reference evidence="4" key="1">
    <citation type="submission" date="2022-10" db="EMBL/GenBank/DDBJ databases">
        <title>The complete genomes of actinobacterial strains from the NBC collection.</title>
        <authorList>
            <person name="Joergensen T.S."/>
            <person name="Alvarez Arevalo M."/>
            <person name="Sterndorff E.B."/>
            <person name="Faurdal D."/>
            <person name="Vuksanovic O."/>
            <person name="Mourched A.-S."/>
            <person name="Charusanti P."/>
            <person name="Shaw S."/>
            <person name="Blin K."/>
            <person name="Weber T."/>
        </authorList>
    </citation>
    <scope>NUCLEOTIDE SEQUENCE</scope>
    <source>
        <strain evidence="4">NBC_00008</strain>
    </source>
</reference>
<dbReference type="EMBL" id="CP108313">
    <property type="protein sequence ID" value="WTW67136.1"/>
    <property type="molecule type" value="Genomic_DNA"/>
</dbReference>
<proteinExistence type="inferred from homology"/>
<gene>
    <name evidence="4" type="ORF">OG398_02020</name>
</gene>
<name>A0AAU2VHZ5_9ACTN</name>
<dbReference type="SUPFAM" id="SSF51735">
    <property type="entry name" value="NAD(P)-binding Rossmann-fold domains"/>
    <property type="match status" value="1"/>
</dbReference>
<accession>A0AAU2VHZ5</accession>
<dbReference type="GO" id="GO:0016491">
    <property type="term" value="F:oxidoreductase activity"/>
    <property type="evidence" value="ECO:0007669"/>
    <property type="project" value="UniProtKB-KW"/>
</dbReference>
<dbReference type="FunFam" id="3.40.50.720:FF:000594">
    <property type="entry name" value="Short-chain oxidoreductase"/>
    <property type="match status" value="1"/>
</dbReference>
<evidence type="ECO:0000256" key="2">
    <source>
        <dbReference type="ARBA" id="ARBA00023002"/>
    </source>
</evidence>
<sequence length="316" mass="32835">MALLTTSFDRESTADDVLSEVSLHGRTALVTGGSSGVGLATARALARAGARVVIAARGLDRAREAAAGVTADTGNEAVTAVPLDLSDPASVRGLVRAWEGPLHMLVDNAGVMALPELSLTADGWERQFATNHLGHFALATGLHDALASVGGRIAAVSSTGHLASPVVFDDINFRERPYDPFLAYGQSKTAVVLFAAEVAMRWAADGITANSLMPGGIKSPLQKHAFGEDMPDEARALYDSYPWRGADQGAATSVLVAASPLLDGVSGRYFQDSNEAPVIDPALFAREAEPVGVAPHALDPESAARLWDLSARATGA</sequence>
<organism evidence="4">
    <name type="scientific">Streptomyces sp. NBC_00008</name>
    <dbReference type="NCBI Taxonomy" id="2903610"/>
    <lineage>
        <taxon>Bacteria</taxon>
        <taxon>Bacillati</taxon>
        <taxon>Actinomycetota</taxon>
        <taxon>Actinomycetes</taxon>
        <taxon>Kitasatosporales</taxon>
        <taxon>Streptomycetaceae</taxon>
        <taxon>Streptomyces</taxon>
    </lineage>
</organism>
<dbReference type="PANTHER" id="PTHR24320:SF148">
    <property type="entry name" value="NAD(P)-BINDING ROSSMANN-FOLD SUPERFAMILY PROTEIN"/>
    <property type="match status" value="1"/>
</dbReference>
<dbReference type="InterPro" id="IPR002347">
    <property type="entry name" value="SDR_fam"/>
</dbReference>
<evidence type="ECO:0000256" key="1">
    <source>
        <dbReference type="ARBA" id="ARBA00006484"/>
    </source>
</evidence>
<protein>
    <recommendedName>
        <fullName evidence="3">Probable oxidoreductase</fullName>
    </recommendedName>
</protein>
<dbReference type="Gene3D" id="3.40.50.720">
    <property type="entry name" value="NAD(P)-binding Rossmann-like Domain"/>
    <property type="match status" value="1"/>
</dbReference>
<dbReference type="PROSITE" id="PS00061">
    <property type="entry name" value="ADH_SHORT"/>
    <property type="match status" value="1"/>
</dbReference>
<keyword evidence="2" id="KW-0560">Oxidoreductase</keyword>
<dbReference type="PRINTS" id="PR00081">
    <property type="entry name" value="GDHRDH"/>
</dbReference>
<dbReference type="AlphaFoldDB" id="A0AAU2VHZ5"/>
<evidence type="ECO:0000313" key="4">
    <source>
        <dbReference type="EMBL" id="WTW67136.1"/>
    </source>
</evidence>
<evidence type="ECO:0000256" key="3">
    <source>
        <dbReference type="ARBA" id="ARBA00071493"/>
    </source>
</evidence>
<dbReference type="InterPro" id="IPR036291">
    <property type="entry name" value="NAD(P)-bd_dom_sf"/>
</dbReference>